<proteinExistence type="predicted"/>
<comment type="caution">
    <text evidence="2">The sequence shown here is derived from an EMBL/GenBank/DDBJ whole genome shotgun (WGS) entry which is preliminary data.</text>
</comment>
<dbReference type="CDD" id="cd03446">
    <property type="entry name" value="MaoC_like"/>
    <property type="match status" value="1"/>
</dbReference>
<dbReference type="PANTHER" id="PTHR43664">
    <property type="entry name" value="MONOAMINE OXIDASE-RELATED"/>
    <property type="match status" value="1"/>
</dbReference>
<evidence type="ECO:0000313" key="2">
    <source>
        <dbReference type="EMBL" id="HEH81830.1"/>
    </source>
</evidence>
<dbReference type="InterPro" id="IPR052342">
    <property type="entry name" value="MCH/BMMD"/>
</dbReference>
<feature type="domain" description="MaoC-like" evidence="1">
    <location>
        <begin position="10"/>
        <end position="115"/>
    </location>
</feature>
<dbReference type="InterPro" id="IPR029069">
    <property type="entry name" value="HotDog_dom_sf"/>
</dbReference>
<dbReference type="Gene3D" id="3.10.129.10">
    <property type="entry name" value="Hotdog Thioesterase"/>
    <property type="match status" value="1"/>
</dbReference>
<dbReference type="PANTHER" id="PTHR43664:SF1">
    <property type="entry name" value="BETA-METHYLMALYL-COA DEHYDRATASE"/>
    <property type="match status" value="1"/>
</dbReference>
<protein>
    <submittedName>
        <fullName evidence="2">Dehydratase</fullName>
    </submittedName>
</protein>
<dbReference type="SUPFAM" id="SSF54637">
    <property type="entry name" value="Thioesterase/thiol ester dehydrase-isomerase"/>
    <property type="match status" value="1"/>
</dbReference>
<dbReference type="Pfam" id="PF01575">
    <property type="entry name" value="MaoC_dehydratas"/>
    <property type="match status" value="1"/>
</dbReference>
<accession>A0A7C2GCV8</accession>
<reference evidence="2" key="1">
    <citation type="journal article" date="2020" name="mSystems">
        <title>Genome- and Community-Level Interaction Insights into Carbon Utilization and Element Cycling Functions of Hydrothermarchaeota in Hydrothermal Sediment.</title>
        <authorList>
            <person name="Zhou Z."/>
            <person name="Liu Y."/>
            <person name="Xu W."/>
            <person name="Pan J."/>
            <person name="Luo Z.H."/>
            <person name="Li M."/>
        </authorList>
    </citation>
    <scope>NUCLEOTIDE SEQUENCE [LARGE SCALE GENOMIC DNA]</scope>
    <source>
        <strain evidence="2">SpSt-246</strain>
    </source>
</reference>
<dbReference type="InterPro" id="IPR002539">
    <property type="entry name" value="MaoC-like_dom"/>
</dbReference>
<name>A0A7C2GCV8_9DEIN</name>
<organism evidence="2">
    <name type="scientific">Thermus islandicus</name>
    <dbReference type="NCBI Taxonomy" id="540988"/>
    <lineage>
        <taxon>Bacteria</taxon>
        <taxon>Thermotogati</taxon>
        <taxon>Deinococcota</taxon>
        <taxon>Deinococci</taxon>
        <taxon>Thermales</taxon>
        <taxon>Thermaceae</taxon>
        <taxon>Thermus</taxon>
    </lineage>
</organism>
<gene>
    <name evidence="2" type="ORF">ENP73_02230</name>
</gene>
<sequence>MALYFEDFEVGQRFSTAGRTVTEADIVNFAGVSGDYNPIHTDAEHAKETPFGQRIAHGLLVLAMLTGLRQRTGVTDGTLIAWMEIRNYRFLKPVFIGDTVRGETEIVEKRETSKPDRGILVQRVRVLNQRGEVVQEGEFVTMVRRRPDLGGASGKGRT</sequence>
<evidence type="ECO:0000259" key="1">
    <source>
        <dbReference type="Pfam" id="PF01575"/>
    </source>
</evidence>
<dbReference type="AlphaFoldDB" id="A0A7C2GCV8"/>
<dbReference type="EMBL" id="DSKL01000096">
    <property type="protein sequence ID" value="HEH81830.1"/>
    <property type="molecule type" value="Genomic_DNA"/>
</dbReference>